<dbReference type="PhylomeDB" id="E9HWL8"/>
<dbReference type="PROSITE" id="PS00640">
    <property type="entry name" value="THIOL_PROTEASE_ASN"/>
    <property type="match status" value="1"/>
</dbReference>
<evidence type="ECO:0000256" key="2">
    <source>
        <dbReference type="ARBA" id="ARBA00022670"/>
    </source>
</evidence>
<evidence type="ECO:0000256" key="5">
    <source>
        <dbReference type="ARBA" id="ARBA00023157"/>
    </source>
</evidence>
<keyword evidence="5" id="KW-1015">Disulfide bond</keyword>
<dbReference type="InParanoid" id="E9HWL8"/>
<dbReference type="PROSITE" id="PS00639">
    <property type="entry name" value="THIOL_PROTEASE_HIS"/>
    <property type="match status" value="1"/>
</dbReference>
<dbReference type="HOGENOM" id="CLU_012184_8_1_1"/>
<dbReference type="GO" id="GO:0051603">
    <property type="term" value="P:proteolysis involved in protein catabolic process"/>
    <property type="evidence" value="ECO:0000318"/>
    <property type="project" value="GO_Central"/>
</dbReference>
<dbReference type="InterPro" id="IPR025660">
    <property type="entry name" value="Pept_his_AS"/>
</dbReference>
<dbReference type="SMART" id="SM00645">
    <property type="entry name" value="Pept_C1"/>
    <property type="match status" value="1"/>
</dbReference>
<keyword evidence="4" id="KW-0788">Thiol protease</keyword>
<keyword evidence="8" id="KW-1185">Reference proteome</keyword>
<reference evidence="7 8" key="1">
    <citation type="journal article" date="2011" name="Science">
        <title>The ecoresponsive genome of Daphnia pulex.</title>
        <authorList>
            <person name="Colbourne J.K."/>
            <person name="Pfrender M.E."/>
            <person name="Gilbert D."/>
            <person name="Thomas W.K."/>
            <person name="Tucker A."/>
            <person name="Oakley T.H."/>
            <person name="Tokishita S."/>
            <person name="Aerts A."/>
            <person name="Arnold G.J."/>
            <person name="Basu M.K."/>
            <person name="Bauer D.J."/>
            <person name="Caceres C.E."/>
            <person name="Carmel L."/>
            <person name="Casola C."/>
            <person name="Choi J.H."/>
            <person name="Detter J.C."/>
            <person name="Dong Q."/>
            <person name="Dusheyko S."/>
            <person name="Eads B.D."/>
            <person name="Frohlich T."/>
            <person name="Geiler-Samerotte K.A."/>
            <person name="Gerlach D."/>
            <person name="Hatcher P."/>
            <person name="Jogdeo S."/>
            <person name="Krijgsveld J."/>
            <person name="Kriventseva E.V."/>
            <person name="Kultz D."/>
            <person name="Laforsch C."/>
            <person name="Lindquist E."/>
            <person name="Lopez J."/>
            <person name="Manak J.R."/>
            <person name="Muller J."/>
            <person name="Pangilinan J."/>
            <person name="Patwardhan R.P."/>
            <person name="Pitluck S."/>
            <person name="Pritham E.J."/>
            <person name="Rechtsteiner A."/>
            <person name="Rho M."/>
            <person name="Rogozin I.B."/>
            <person name="Sakarya O."/>
            <person name="Salamov A."/>
            <person name="Schaack S."/>
            <person name="Shapiro H."/>
            <person name="Shiga Y."/>
            <person name="Skalitzky C."/>
            <person name="Smith Z."/>
            <person name="Souvorov A."/>
            <person name="Sung W."/>
            <person name="Tang Z."/>
            <person name="Tsuchiya D."/>
            <person name="Tu H."/>
            <person name="Vos H."/>
            <person name="Wang M."/>
            <person name="Wolf Y.I."/>
            <person name="Yamagata H."/>
            <person name="Yamada T."/>
            <person name="Ye Y."/>
            <person name="Shaw J.R."/>
            <person name="Andrews J."/>
            <person name="Crease T.J."/>
            <person name="Tang H."/>
            <person name="Lucas S.M."/>
            <person name="Robertson H.M."/>
            <person name="Bork P."/>
            <person name="Koonin E.V."/>
            <person name="Zdobnov E.M."/>
            <person name="Grigoriev I.V."/>
            <person name="Lynch M."/>
            <person name="Boore J.L."/>
        </authorList>
    </citation>
    <scope>NUCLEOTIDE SEQUENCE [LARGE SCALE GENOMIC DNA]</scope>
</reference>
<evidence type="ECO:0000256" key="1">
    <source>
        <dbReference type="ARBA" id="ARBA00008455"/>
    </source>
</evidence>
<feature type="domain" description="Peptidase C1A papain C-terminal" evidence="6">
    <location>
        <begin position="6"/>
        <end position="219"/>
    </location>
</feature>
<evidence type="ECO:0000259" key="6">
    <source>
        <dbReference type="SMART" id="SM00645"/>
    </source>
</evidence>
<dbReference type="InterPro" id="IPR013128">
    <property type="entry name" value="Peptidase_C1A"/>
</dbReference>
<dbReference type="InterPro" id="IPR000668">
    <property type="entry name" value="Peptidase_C1A_C"/>
</dbReference>
<dbReference type="PROSITE" id="PS00139">
    <property type="entry name" value="THIOL_PROTEASE_CYS"/>
    <property type="match status" value="1"/>
</dbReference>
<keyword evidence="2" id="KW-0645">Protease</keyword>
<dbReference type="FunFam" id="3.90.70.10:FF:000477">
    <property type="entry name" value="Uncharacterized protein"/>
    <property type="match status" value="1"/>
</dbReference>
<dbReference type="CDD" id="cd02248">
    <property type="entry name" value="Peptidase_C1A"/>
    <property type="match status" value="1"/>
</dbReference>
<protein>
    <recommendedName>
        <fullName evidence="6">Peptidase C1A papain C-terminal domain-containing protein</fullName>
    </recommendedName>
</protein>
<dbReference type="FunCoup" id="E9HWL8">
    <property type="interactions" value="106"/>
</dbReference>
<dbReference type="GO" id="GO:0005764">
    <property type="term" value="C:lysosome"/>
    <property type="evidence" value="ECO:0000318"/>
    <property type="project" value="GO_Central"/>
</dbReference>
<gene>
    <name evidence="7" type="ORF">DAPPUDRAFT_306050</name>
</gene>
<sequence length="222" mass="23947">MEDRALPTSLDYRGNACLSPVKNQAACGSCWAFSAITPLEFARCKKYGSLLALSEQQLVDCEPYDYGCGGGWYTNAWYYLQNVAGGSAKQSLYTYTATTNTCKFTSSMIGVKISSYTNLATLNAANMQLAVQTYGPISVAIAVVNSFFSYASGVFTDTTCDNVGVNHAVVIVGWGVTTTGIPYWIVRNSWGTGWGQAGYILIQRGVNKCSIEQYPATILSVV</sequence>
<dbReference type="OMA" id="HARENFL"/>
<dbReference type="PANTHER" id="PTHR12411">
    <property type="entry name" value="CYSTEINE PROTEASE FAMILY C1-RELATED"/>
    <property type="match status" value="1"/>
</dbReference>
<accession>E9HWL8</accession>
<dbReference type="Proteomes" id="UP000000305">
    <property type="component" value="Unassembled WGS sequence"/>
</dbReference>
<dbReference type="PRINTS" id="PR00705">
    <property type="entry name" value="PAPAIN"/>
</dbReference>
<dbReference type="Gene3D" id="3.90.70.10">
    <property type="entry name" value="Cysteine proteinases"/>
    <property type="match status" value="1"/>
</dbReference>
<dbReference type="InterPro" id="IPR025661">
    <property type="entry name" value="Pept_asp_AS"/>
</dbReference>
<dbReference type="InterPro" id="IPR039417">
    <property type="entry name" value="Peptidase_C1A_papain-like"/>
</dbReference>
<evidence type="ECO:0000313" key="7">
    <source>
        <dbReference type="EMBL" id="EFX63859.1"/>
    </source>
</evidence>
<keyword evidence="3" id="KW-0378">Hydrolase</keyword>
<dbReference type="InterPro" id="IPR038765">
    <property type="entry name" value="Papain-like_cys_pep_sf"/>
</dbReference>
<dbReference type="SUPFAM" id="SSF54001">
    <property type="entry name" value="Cysteine proteinases"/>
    <property type="match status" value="1"/>
</dbReference>
<evidence type="ECO:0000256" key="3">
    <source>
        <dbReference type="ARBA" id="ARBA00022801"/>
    </source>
</evidence>
<evidence type="ECO:0000313" key="8">
    <source>
        <dbReference type="Proteomes" id="UP000000305"/>
    </source>
</evidence>
<dbReference type="Pfam" id="PF00112">
    <property type="entry name" value="Peptidase_C1"/>
    <property type="match status" value="1"/>
</dbReference>
<name>E9HWL8_DAPPU</name>
<dbReference type="eggNOG" id="KOG1543">
    <property type="taxonomic scope" value="Eukaryota"/>
</dbReference>
<dbReference type="EMBL" id="GL732940">
    <property type="protein sequence ID" value="EFX63859.1"/>
    <property type="molecule type" value="Genomic_DNA"/>
</dbReference>
<dbReference type="KEGG" id="dpx:DAPPUDRAFT_306050"/>
<dbReference type="GO" id="GO:0005615">
    <property type="term" value="C:extracellular space"/>
    <property type="evidence" value="ECO:0000318"/>
    <property type="project" value="GO_Central"/>
</dbReference>
<proteinExistence type="inferred from homology"/>
<dbReference type="GO" id="GO:0004197">
    <property type="term" value="F:cysteine-type endopeptidase activity"/>
    <property type="evidence" value="ECO:0000318"/>
    <property type="project" value="GO_Central"/>
</dbReference>
<evidence type="ECO:0000256" key="4">
    <source>
        <dbReference type="ARBA" id="ARBA00022807"/>
    </source>
</evidence>
<organism evidence="7 8">
    <name type="scientific">Daphnia pulex</name>
    <name type="common">Water flea</name>
    <dbReference type="NCBI Taxonomy" id="6669"/>
    <lineage>
        <taxon>Eukaryota</taxon>
        <taxon>Metazoa</taxon>
        <taxon>Ecdysozoa</taxon>
        <taxon>Arthropoda</taxon>
        <taxon>Crustacea</taxon>
        <taxon>Branchiopoda</taxon>
        <taxon>Diplostraca</taxon>
        <taxon>Cladocera</taxon>
        <taxon>Anomopoda</taxon>
        <taxon>Daphniidae</taxon>
        <taxon>Daphnia</taxon>
    </lineage>
</organism>
<dbReference type="InterPro" id="IPR000169">
    <property type="entry name" value="Pept_cys_AS"/>
</dbReference>
<dbReference type="AlphaFoldDB" id="E9HWL8"/>
<comment type="similarity">
    <text evidence="1">Belongs to the peptidase C1 family.</text>
</comment>
<dbReference type="OrthoDB" id="10253408at2759"/>